<dbReference type="RefSeq" id="WP_072726246.1">
    <property type="nucleotide sequence ID" value="NZ_BDIS01000019.1"/>
</dbReference>
<dbReference type="InterPro" id="IPR015947">
    <property type="entry name" value="PUA-like_sf"/>
</dbReference>
<dbReference type="STRING" id="1603886.GCA_001895165_01545"/>
<dbReference type="EMBL" id="MWWX01000019">
    <property type="protein sequence ID" value="OZG59889.1"/>
    <property type="molecule type" value="Genomic_DNA"/>
</dbReference>
<name>A0A261FL56_9BIFI</name>
<comment type="caution">
    <text evidence="2">The sequence shown here is derived from an EMBL/GenBank/DDBJ whole genome shotgun (WGS) entry which is preliminary data.</text>
</comment>
<sequence>MKAMLSIKPEYVDRILKGEKTYEFRRRIFKRRDVDTIVIYATSPRSAVVAEATIGGILEETPERIWKRTRKHGGIDEDGFMSYFDGSAVAYAIKLSRVTRFPEPIPLSDYAPEVKAPPQSFIYIQ</sequence>
<reference evidence="2 3" key="1">
    <citation type="journal article" date="2017" name="BMC Genomics">
        <title>Comparative genomic and phylogenomic analyses of the Bifidobacteriaceae family.</title>
        <authorList>
            <person name="Lugli G.A."/>
            <person name="Milani C."/>
            <person name="Turroni F."/>
            <person name="Duranti S."/>
            <person name="Mancabelli L."/>
            <person name="Mangifesta M."/>
            <person name="Ferrario C."/>
            <person name="Modesto M."/>
            <person name="Mattarelli P."/>
            <person name="Jiri K."/>
            <person name="van Sinderen D."/>
            <person name="Ventura M."/>
        </authorList>
    </citation>
    <scope>NUCLEOTIDE SEQUENCE [LARGE SCALE GENOMIC DNA]</scope>
    <source>
        <strain evidence="2 3">DSM 28807</strain>
    </source>
</reference>
<organism evidence="2 3">
    <name type="scientific">Bifidobacterium lemurum</name>
    <dbReference type="NCBI Taxonomy" id="1603886"/>
    <lineage>
        <taxon>Bacteria</taxon>
        <taxon>Bacillati</taxon>
        <taxon>Actinomycetota</taxon>
        <taxon>Actinomycetes</taxon>
        <taxon>Bifidobacteriales</taxon>
        <taxon>Bifidobacteriaceae</taxon>
        <taxon>Bifidobacterium</taxon>
    </lineage>
</organism>
<gene>
    <name evidence="2" type="ORF">BLEM_2064</name>
</gene>
<evidence type="ECO:0000259" key="1">
    <source>
        <dbReference type="SMART" id="SM01022"/>
    </source>
</evidence>
<evidence type="ECO:0000313" key="3">
    <source>
        <dbReference type="Proteomes" id="UP000216352"/>
    </source>
</evidence>
<feature type="domain" description="ASCH" evidence="1">
    <location>
        <begin position="5"/>
        <end position="99"/>
    </location>
</feature>
<dbReference type="InterPro" id="IPR007374">
    <property type="entry name" value="ASCH_domain"/>
</dbReference>
<dbReference type="SUPFAM" id="SSF88697">
    <property type="entry name" value="PUA domain-like"/>
    <property type="match status" value="1"/>
</dbReference>
<keyword evidence="3" id="KW-1185">Reference proteome</keyword>
<protein>
    <submittedName>
        <fullName evidence="2">Phage associated protein</fullName>
    </submittedName>
</protein>
<accession>A0A261FL56</accession>
<dbReference type="SMART" id="SM01022">
    <property type="entry name" value="ASCH"/>
    <property type="match status" value="1"/>
</dbReference>
<dbReference type="Proteomes" id="UP000216352">
    <property type="component" value="Unassembled WGS sequence"/>
</dbReference>
<proteinExistence type="predicted"/>
<dbReference type="AlphaFoldDB" id="A0A261FL56"/>
<dbReference type="Gene3D" id="2.30.130.30">
    <property type="entry name" value="Hypothetical protein"/>
    <property type="match status" value="1"/>
</dbReference>
<dbReference type="Pfam" id="PF04266">
    <property type="entry name" value="ASCH"/>
    <property type="match status" value="1"/>
</dbReference>
<evidence type="ECO:0000313" key="2">
    <source>
        <dbReference type="EMBL" id="OZG59889.1"/>
    </source>
</evidence>